<evidence type="ECO:0000313" key="3">
    <source>
        <dbReference type="Proteomes" id="UP000267606"/>
    </source>
</evidence>
<keyword evidence="1" id="KW-1133">Transmembrane helix</keyword>
<reference evidence="4" key="1">
    <citation type="submission" date="2016-06" db="UniProtKB">
        <authorList>
            <consortium name="WormBaseParasite"/>
        </authorList>
    </citation>
    <scope>IDENTIFICATION</scope>
</reference>
<protein>
    <submittedName>
        <fullName evidence="2 4">Uncharacterized protein</fullName>
    </submittedName>
</protein>
<dbReference type="AlphaFoldDB" id="A0A183H956"/>
<feature type="transmembrane region" description="Helical" evidence="1">
    <location>
        <begin position="29"/>
        <end position="53"/>
    </location>
</feature>
<accession>A0A183H956</accession>
<organism evidence="4">
    <name type="scientific">Onchocerca flexuosa</name>
    <dbReference type="NCBI Taxonomy" id="387005"/>
    <lineage>
        <taxon>Eukaryota</taxon>
        <taxon>Metazoa</taxon>
        <taxon>Ecdysozoa</taxon>
        <taxon>Nematoda</taxon>
        <taxon>Chromadorea</taxon>
        <taxon>Rhabditida</taxon>
        <taxon>Spirurina</taxon>
        <taxon>Spiruromorpha</taxon>
        <taxon>Filarioidea</taxon>
        <taxon>Onchocercidae</taxon>
        <taxon>Onchocerca</taxon>
    </lineage>
</organism>
<dbReference type="WBParaSite" id="OFLC_0000401701-mRNA-1">
    <property type="protein sequence ID" value="OFLC_0000401701-mRNA-1"/>
    <property type="gene ID" value="OFLC_0000401701"/>
</dbReference>
<evidence type="ECO:0000256" key="1">
    <source>
        <dbReference type="SAM" id="Phobius"/>
    </source>
</evidence>
<proteinExistence type="predicted"/>
<gene>
    <name evidence="2" type="ORF">OFLC_LOCUS4015</name>
</gene>
<sequence length="74" mass="8608">MLGDLRGRYGAGVYRRNNRYQEGRRSFRFTYFYIFCAMYLKNSASSVIVLMLLGQGQHLWLLVLATKPSVRAIL</sequence>
<dbReference type="Proteomes" id="UP000267606">
    <property type="component" value="Unassembled WGS sequence"/>
</dbReference>
<dbReference type="EMBL" id="UZAJ01002893">
    <property type="protein sequence ID" value="VDO38590.1"/>
    <property type="molecule type" value="Genomic_DNA"/>
</dbReference>
<name>A0A183H956_9BILA</name>
<keyword evidence="3" id="KW-1185">Reference proteome</keyword>
<evidence type="ECO:0000313" key="4">
    <source>
        <dbReference type="WBParaSite" id="OFLC_0000401701-mRNA-1"/>
    </source>
</evidence>
<reference evidence="2 3" key="2">
    <citation type="submission" date="2018-11" db="EMBL/GenBank/DDBJ databases">
        <authorList>
            <consortium name="Pathogen Informatics"/>
        </authorList>
    </citation>
    <scope>NUCLEOTIDE SEQUENCE [LARGE SCALE GENOMIC DNA]</scope>
</reference>
<keyword evidence="1" id="KW-0812">Transmembrane</keyword>
<keyword evidence="1" id="KW-0472">Membrane</keyword>
<evidence type="ECO:0000313" key="2">
    <source>
        <dbReference type="EMBL" id="VDO38590.1"/>
    </source>
</evidence>